<accession>A0AAW2GR18</accession>
<reference evidence="1 2" key="1">
    <citation type="submission" date="2023-03" db="EMBL/GenBank/DDBJ databases">
        <title>High recombination rates correlate with genetic variation in Cardiocondyla obscurior ants.</title>
        <authorList>
            <person name="Errbii M."/>
        </authorList>
    </citation>
    <scope>NUCLEOTIDE SEQUENCE [LARGE SCALE GENOMIC DNA]</scope>
    <source>
        <strain evidence="1">Alpha-2009</strain>
        <tissue evidence="1">Whole body</tissue>
    </source>
</reference>
<comment type="caution">
    <text evidence="1">The sequence shown here is derived from an EMBL/GenBank/DDBJ whole genome shotgun (WGS) entry which is preliminary data.</text>
</comment>
<name>A0AAW2GR18_9HYME</name>
<dbReference type="AlphaFoldDB" id="A0AAW2GR18"/>
<keyword evidence="2" id="KW-1185">Reference proteome</keyword>
<dbReference type="EMBL" id="JADYXP020000002">
    <property type="protein sequence ID" value="KAL0129700.1"/>
    <property type="molecule type" value="Genomic_DNA"/>
</dbReference>
<evidence type="ECO:0000313" key="1">
    <source>
        <dbReference type="EMBL" id="KAL0129700.1"/>
    </source>
</evidence>
<evidence type="ECO:0000313" key="2">
    <source>
        <dbReference type="Proteomes" id="UP001430953"/>
    </source>
</evidence>
<proteinExistence type="predicted"/>
<organism evidence="1 2">
    <name type="scientific">Cardiocondyla obscurior</name>
    <dbReference type="NCBI Taxonomy" id="286306"/>
    <lineage>
        <taxon>Eukaryota</taxon>
        <taxon>Metazoa</taxon>
        <taxon>Ecdysozoa</taxon>
        <taxon>Arthropoda</taxon>
        <taxon>Hexapoda</taxon>
        <taxon>Insecta</taxon>
        <taxon>Pterygota</taxon>
        <taxon>Neoptera</taxon>
        <taxon>Endopterygota</taxon>
        <taxon>Hymenoptera</taxon>
        <taxon>Apocrita</taxon>
        <taxon>Aculeata</taxon>
        <taxon>Formicoidea</taxon>
        <taxon>Formicidae</taxon>
        <taxon>Myrmicinae</taxon>
        <taxon>Cardiocondyla</taxon>
    </lineage>
</organism>
<dbReference type="Proteomes" id="UP001430953">
    <property type="component" value="Unassembled WGS sequence"/>
</dbReference>
<protein>
    <submittedName>
        <fullName evidence="1">Uncharacterized protein</fullName>
    </submittedName>
</protein>
<sequence length="48" mass="5942">MQKISFLFVLVFVDVKKKKVLKYKILKYKSRDIYFLENSWRASKREVQ</sequence>
<gene>
    <name evidence="1" type="ORF">PUN28_001754</name>
</gene>